<evidence type="ECO:0000313" key="10">
    <source>
        <dbReference type="Proteomes" id="UP001497623"/>
    </source>
</evidence>
<evidence type="ECO:0000256" key="1">
    <source>
        <dbReference type="ARBA" id="ARBA00004123"/>
    </source>
</evidence>
<accession>A0AAV2QVE7</accession>
<name>A0AAV2QVE7_MEGNR</name>
<evidence type="ECO:0000259" key="8">
    <source>
        <dbReference type="PROSITE" id="PS50071"/>
    </source>
</evidence>
<dbReference type="GO" id="GO:0000981">
    <property type="term" value="F:DNA-binding transcription factor activity, RNA polymerase II-specific"/>
    <property type="evidence" value="ECO:0007669"/>
    <property type="project" value="InterPro"/>
</dbReference>
<keyword evidence="3 6" id="KW-0238">DNA-binding</keyword>
<sequence length="266" mass="30484">MSDHTGVLVSGASGINSQYTPGDASSSIFDKNGILYRICHIMFHYLSNHYLQICYFLKLIPYLVPKSSNISNEFLKKSYFGPSHPRKYRLSSSYRKVMTNNELFKPRASAISRKIKFSIFFVSLVRKNSFCPKNGKNCGLSKKKITWWMPPHLSAREHLIFFLISCFRSSHPCGVGPSVTNSSYSIAGVGGGGGISASSSSNVGRRKRRHRTIFTEEQLQTLEKTFQKTHYPDVLLREQLALKVDLMEERVEVWFKNRRAKWRKQK</sequence>
<organism evidence="9 10">
    <name type="scientific">Meganyctiphanes norvegica</name>
    <name type="common">Northern krill</name>
    <name type="synonym">Thysanopoda norvegica</name>
    <dbReference type="NCBI Taxonomy" id="48144"/>
    <lineage>
        <taxon>Eukaryota</taxon>
        <taxon>Metazoa</taxon>
        <taxon>Ecdysozoa</taxon>
        <taxon>Arthropoda</taxon>
        <taxon>Crustacea</taxon>
        <taxon>Multicrustacea</taxon>
        <taxon>Malacostraca</taxon>
        <taxon>Eumalacostraca</taxon>
        <taxon>Eucarida</taxon>
        <taxon>Euphausiacea</taxon>
        <taxon>Euphausiidae</taxon>
        <taxon>Meganyctiphanes</taxon>
    </lineage>
</organism>
<proteinExistence type="inferred from homology"/>
<reference evidence="9 10" key="1">
    <citation type="submission" date="2024-05" db="EMBL/GenBank/DDBJ databases">
        <authorList>
            <person name="Wallberg A."/>
        </authorList>
    </citation>
    <scope>NUCLEOTIDE SEQUENCE [LARGE SCALE GENOMIC DNA]</scope>
</reference>
<dbReference type="PANTHER" id="PTHR46643:SF1">
    <property type="entry name" value="HOMEOBOX PROTEIN GOOSECOID-2"/>
    <property type="match status" value="1"/>
</dbReference>
<keyword evidence="4 6" id="KW-0371">Homeobox</keyword>
<feature type="domain" description="Homeobox" evidence="8">
    <location>
        <begin position="205"/>
        <end position="265"/>
    </location>
</feature>
<evidence type="ECO:0000313" key="9">
    <source>
        <dbReference type="EMBL" id="CAL4099292.1"/>
    </source>
</evidence>
<evidence type="ECO:0000256" key="5">
    <source>
        <dbReference type="ARBA" id="ARBA00023242"/>
    </source>
</evidence>
<dbReference type="CDD" id="cd00086">
    <property type="entry name" value="homeodomain"/>
    <property type="match status" value="1"/>
</dbReference>
<keyword evidence="5 6" id="KW-0539">Nucleus</keyword>
<comment type="caution">
    <text evidence="9">The sequence shown here is derived from an EMBL/GenBank/DDBJ whole genome shotgun (WGS) entry which is preliminary data.</text>
</comment>
<dbReference type="InterPro" id="IPR001356">
    <property type="entry name" value="HD"/>
</dbReference>
<dbReference type="SUPFAM" id="SSF46689">
    <property type="entry name" value="Homeodomain-like"/>
    <property type="match status" value="1"/>
</dbReference>
<keyword evidence="10" id="KW-1185">Reference proteome</keyword>
<evidence type="ECO:0000256" key="7">
    <source>
        <dbReference type="RuleBase" id="RU000682"/>
    </source>
</evidence>
<dbReference type="GO" id="GO:0005634">
    <property type="term" value="C:nucleus"/>
    <property type="evidence" value="ECO:0007669"/>
    <property type="project" value="UniProtKB-SubCell"/>
</dbReference>
<evidence type="ECO:0000256" key="2">
    <source>
        <dbReference type="ARBA" id="ARBA00006503"/>
    </source>
</evidence>
<evidence type="ECO:0000256" key="3">
    <source>
        <dbReference type="ARBA" id="ARBA00023125"/>
    </source>
</evidence>
<dbReference type="PANTHER" id="PTHR46643">
    <property type="entry name" value="HOMEOBOX PROTEIN GOOSECOID-RELATED"/>
    <property type="match status" value="1"/>
</dbReference>
<comment type="similarity">
    <text evidence="2">Belongs to the paired homeobox family. Bicoid subfamily.</text>
</comment>
<dbReference type="AlphaFoldDB" id="A0AAV2QVE7"/>
<dbReference type="InterPro" id="IPR051440">
    <property type="entry name" value="Goosecoid-like_HB"/>
</dbReference>
<evidence type="ECO:0000256" key="4">
    <source>
        <dbReference type="ARBA" id="ARBA00023155"/>
    </source>
</evidence>
<dbReference type="Proteomes" id="UP001497623">
    <property type="component" value="Unassembled WGS sequence"/>
</dbReference>
<dbReference type="Gene3D" id="1.10.10.60">
    <property type="entry name" value="Homeodomain-like"/>
    <property type="match status" value="1"/>
</dbReference>
<feature type="DNA-binding region" description="Homeobox" evidence="6">
    <location>
        <begin position="207"/>
        <end position="266"/>
    </location>
</feature>
<dbReference type="EMBL" id="CAXKWB010010809">
    <property type="protein sequence ID" value="CAL4099292.1"/>
    <property type="molecule type" value="Genomic_DNA"/>
</dbReference>
<dbReference type="FunFam" id="1.10.10.60:FF:000679">
    <property type="entry name" value="Homeobox protein aristaless"/>
    <property type="match status" value="1"/>
</dbReference>
<evidence type="ECO:0000256" key="6">
    <source>
        <dbReference type="PROSITE-ProRule" id="PRU00108"/>
    </source>
</evidence>
<dbReference type="InterPro" id="IPR009057">
    <property type="entry name" value="Homeodomain-like_sf"/>
</dbReference>
<dbReference type="PROSITE" id="PS00027">
    <property type="entry name" value="HOMEOBOX_1"/>
    <property type="match status" value="1"/>
</dbReference>
<comment type="subcellular location">
    <subcellularLocation>
        <location evidence="1 6 7">Nucleus</location>
    </subcellularLocation>
</comment>
<gene>
    <name evidence="9" type="ORF">MNOR_LOCUS16451</name>
</gene>
<protein>
    <recommendedName>
        <fullName evidence="8">Homeobox domain-containing protein</fullName>
    </recommendedName>
</protein>
<feature type="non-terminal residue" evidence="9">
    <location>
        <position position="266"/>
    </location>
</feature>
<dbReference type="PROSITE" id="PS50071">
    <property type="entry name" value="HOMEOBOX_2"/>
    <property type="match status" value="1"/>
</dbReference>
<dbReference type="Pfam" id="PF00046">
    <property type="entry name" value="Homeodomain"/>
    <property type="match status" value="1"/>
</dbReference>
<dbReference type="GO" id="GO:0000978">
    <property type="term" value="F:RNA polymerase II cis-regulatory region sequence-specific DNA binding"/>
    <property type="evidence" value="ECO:0007669"/>
    <property type="project" value="TreeGrafter"/>
</dbReference>
<dbReference type="SMART" id="SM00389">
    <property type="entry name" value="HOX"/>
    <property type="match status" value="1"/>
</dbReference>
<dbReference type="InterPro" id="IPR017970">
    <property type="entry name" value="Homeobox_CS"/>
</dbReference>